<evidence type="ECO:0000313" key="3">
    <source>
        <dbReference type="Proteomes" id="UP000192505"/>
    </source>
</evidence>
<dbReference type="PRINTS" id="PR00111">
    <property type="entry name" value="ABHYDROLASE"/>
</dbReference>
<protein>
    <submittedName>
        <fullName evidence="2">Alpha/beta hydrolase</fullName>
    </submittedName>
</protein>
<comment type="caution">
    <text evidence="2">The sequence shown here is derived from an EMBL/GenBank/DDBJ whole genome shotgun (WGS) entry which is preliminary data.</text>
</comment>
<name>A0A1W9KTG2_9BURK</name>
<dbReference type="AlphaFoldDB" id="A0A1W9KTG2"/>
<keyword evidence="2" id="KW-0378">Hydrolase</keyword>
<dbReference type="PANTHER" id="PTHR43798">
    <property type="entry name" value="MONOACYLGLYCEROL LIPASE"/>
    <property type="match status" value="1"/>
</dbReference>
<dbReference type="Pfam" id="PF12697">
    <property type="entry name" value="Abhydrolase_6"/>
    <property type="match status" value="1"/>
</dbReference>
<dbReference type="InterPro" id="IPR000073">
    <property type="entry name" value="AB_hydrolase_1"/>
</dbReference>
<sequence>MYPIQKVSRSEFVPIRGLQYHVRLWGKPQTNQPPLVLLHGWMDVAASFQFVVDALSADHYVIAPDWRGFGLTSSGGADSFWYPDYLADLDALLDHFSPDAPVNLVGHSMGGNIAMLYAGVRHERIARLINLEGFGLPATHADQAPGRLTRWLDEVKQHNSGTLGLKTYPSLEAVARRLMKNNPYVSEDKARWLANHWSAELSPGQWTILGEAAHKIINPQLYRVDEVLATFRCIGAPVLMVEAADDSQTRWWRGSFTLAEHRERLKQVAQVEIVTVPDCGHMLHHDQPEALARLIERFVAQAVAA</sequence>
<accession>A0A1W9KTG2</accession>
<dbReference type="SUPFAM" id="SSF53474">
    <property type="entry name" value="alpha/beta-Hydrolases"/>
    <property type="match status" value="1"/>
</dbReference>
<dbReference type="Gene3D" id="3.40.50.1820">
    <property type="entry name" value="alpha/beta hydrolase"/>
    <property type="match status" value="1"/>
</dbReference>
<gene>
    <name evidence="2" type="ORF">BWK72_12315</name>
</gene>
<evidence type="ECO:0000313" key="2">
    <source>
        <dbReference type="EMBL" id="OQW87754.1"/>
    </source>
</evidence>
<proteinExistence type="predicted"/>
<dbReference type="Proteomes" id="UP000192505">
    <property type="component" value="Unassembled WGS sequence"/>
</dbReference>
<dbReference type="InterPro" id="IPR050266">
    <property type="entry name" value="AB_hydrolase_sf"/>
</dbReference>
<feature type="domain" description="AB hydrolase-1" evidence="1">
    <location>
        <begin position="35"/>
        <end position="293"/>
    </location>
</feature>
<dbReference type="PANTHER" id="PTHR43798:SF33">
    <property type="entry name" value="HYDROLASE, PUTATIVE (AFU_ORTHOLOGUE AFUA_2G14860)-RELATED"/>
    <property type="match status" value="1"/>
</dbReference>
<evidence type="ECO:0000259" key="1">
    <source>
        <dbReference type="Pfam" id="PF12697"/>
    </source>
</evidence>
<organism evidence="2 3">
    <name type="scientific">Rhodoferax ferrireducens</name>
    <dbReference type="NCBI Taxonomy" id="192843"/>
    <lineage>
        <taxon>Bacteria</taxon>
        <taxon>Pseudomonadati</taxon>
        <taxon>Pseudomonadota</taxon>
        <taxon>Betaproteobacteria</taxon>
        <taxon>Burkholderiales</taxon>
        <taxon>Comamonadaceae</taxon>
        <taxon>Rhodoferax</taxon>
    </lineage>
</organism>
<dbReference type="GO" id="GO:0016787">
    <property type="term" value="F:hydrolase activity"/>
    <property type="evidence" value="ECO:0007669"/>
    <property type="project" value="UniProtKB-KW"/>
</dbReference>
<dbReference type="EMBL" id="MTEI01000007">
    <property type="protein sequence ID" value="OQW87754.1"/>
    <property type="molecule type" value="Genomic_DNA"/>
</dbReference>
<reference evidence="2 3" key="1">
    <citation type="submission" date="2017-01" db="EMBL/GenBank/DDBJ databases">
        <title>Novel large sulfur bacteria in the metagenomes of groundwater-fed chemosynthetic microbial mats in the Lake Huron basin.</title>
        <authorList>
            <person name="Sharrar A.M."/>
            <person name="Flood B.E."/>
            <person name="Bailey J.V."/>
            <person name="Jones D.S."/>
            <person name="Biddanda B."/>
            <person name="Ruberg S.A."/>
            <person name="Marcus D.N."/>
            <person name="Dick G.J."/>
        </authorList>
    </citation>
    <scope>NUCLEOTIDE SEQUENCE [LARGE SCALE GENOMIC DNA]</scope>
    <source>
        <strain evidence="2">A7</strain>
    </source>
</reference>
<dbReference type="InterPro" id="IPR029058">
    <property type="entry name" value="AB_hydrolase_fold"/>
</dbReference>
<dbReference type="GO" id="GO:0016020">
    <property type="term" value="C:membrane"/>
    <property type="evidence" value="ECO:0007669"/>
    <property type="project" value="TreeGrafter"/>
</dbReference>